<evidence type="ECO:0000313" key="2">
    <source>
        <dbReference type="Proteomes" id="UP000615446"/>
    </source>
</evidence>
<gene>
    <name evidence="1" type="ORF">RCL2_001550100</name>
</gene>
<organism evidence="1 2">
    <name type="scientific">Rhizophagus clarus</name>
    <dbReference type="NCBI Taxonomy" id="94130"/>
    <lineage>
        <taxon>Eukaryota</taxon>
        <taxon>Fungi</taxon>
        <taxon>Fungi incertae sedis</taxon>
        <taxon>Mucoromycota</taxon>
        <taxon>Glomeromycotina</taxon>
        <taxon>Glomeromycetes</taxon>
        <taxon>Glomerales</taxon>
        <taxon>Glomeraceae</taxon>
        <taxon>Rhizophagus</taxon>
    </lineage>
</organism>
<proteinExistence type="predicted"/>
<dbReference type="EMBL" id="BLAL01000180">
    <property type="protein sequence ID" value="GES88555.1"/>
    <property type="molecule type" value="Genomic_DNA"/>
</dbReference>
<evidence type="ECO:0000313" key="1">
    <source>
        <dbReference type="EMBL" id="GES88555.1"/>
    </source>
</evidence>
<dbReference type="AlphaFoldDB" id="A0A8H3LLW6"/>
<protein>
    <submittedName>
        <fullName evidence="1">Uncharacterized protein</fullName>
    </submittedName>
</protein>
<accession>A0A8H3LLW6</accession>
<sequence>MILQKRIPVSINELLETSDDNLSQDKSQVSENNSINFRCKPLTPITSIKNINTLRNYTLDNYSDVDSQLENDNTSHP</sequence>
<dbReference type="Proteomes" id="UP000615446">
    <property type="component" value="Unassembled WGS sequence"/>
</dbReference>
<comment type="caution">
    <text evidence="1">The sequence shown here is derived from an EMBL/GenBank/DDBJ whole genome shotgun (WGS) entry which is preliminary data.</text>
</comment>
<name>A0A8H3LLW6_9GLOM</name>
<reference evidence="1" key="1">
    <citation type="submission" date="2019-10" db="EMBL/GenBank/DDBJ databases">
        <title>Conservation and host-specific expression of non-tandemly repeated heterogenous ribosome RNA gene in arbuscular mycorrhizal fungi.</title>
        <authorList>
            <person name="Maeda T."/>
            <person name="Kobayashi Y."/>
            <person name="Nakagawa T."/>
            <person name="Ezawa T."/>
            <person name="Yamaguchi K."/>
            <person name="Bino T."/>
            <person name="Nishimoto Y."/>
            <person name="Shigenobu S."/>
            <person name="Kawaguchi M."/>
        </authorList>
    </citation>
    <scope>NUCLEOTIDE SEQUENCE</scope>
    <source>
        <strain evidence="1">HR1</strain>
    </source>
</reference>